<sequence length="191" mass="21799">MSKNPKIIFITGTPGVGKSTIAIKLNEILSKKYNSVLFKLNEIAISNDLILGEDLEKGYKILNLPKIDEKLKELIKFNTSHNLMKIAIVEGHTSHFLSNPDKIIVLRLNPETLKERLEKRDYFLSKINDNLEVEALAICSSESYDLHGEKVNELDTTNLSIEDVVNKCLEIIIDDIHYPVGNIDFMEWFLK</sequence>
<reference evidence="8 9" key="1">
    <citation type="submission" date="2016-04" db="EMBL/GenBank/DDBJ databases">
        <title>Genome sequence of Methanobrevibacter filiformis DSM 11501.</title>
        <authorList>
            <person name="Poehlein A."/>
            <person name="Seedorf H."/>
            <person name="Daniel R."/>
        </authorList>
    </citation>
    <scope>NUCLEOTIDE SEQUENCE [LARGE SCALE GENOMIC DNA]</scope>
    <source>
        <strain evidence="8 9">DSM 11501</strain>
    </source>
</reference>
<dbReference type="EC" id="2.7.4.3" evidence="7"/>
<feature type="binding site" evidence="7">
    <location>
        <position position="17"/>
    </location>
    <ligand>
        <name>ATP</name>
        <dbReference type="ChEBI" id="CHEBI:30616"/>
    </ligand>
</feature>
<dbReference type="STRING" id="55758.MBFIL_05560"/>
<feature type="binding site" evidence="7">
    <location>
        <position position="20"/>
    </location>
    <ligand>
        <name>ATP</name>
        <dbReference type="ChEBI" id="CHEBI:30616"/>
    </ligand>
</feature>
<dbReference type="InterPro" id="IPR020618">
    <property type="entry name" value="Adenyl_kinase_AK6"/>
</dbReference>
<feature type="region of interest" description="LID" evidence="7">
    <location>
        <begin position="119"/>
        <end position="129"/>
    </location>
</feature>
<evidence type="ECO:0000256" key="2">
    <source>
        <dbReference type="ARBA" id="ARBA00022552"/>
    </source>
</evidence>
<comment type="subunit">
    <text evidence="7">Interacts with uS11. Not a structural component of 40S pre-ribosomes, but transiently interacts with them by binding to uS11.</text>
</comment>
<gene>
    <name evidence="8" type="primary">cmk_1</name>
    <name evidence="8" type="ORF">MBFIL_05560</name>
</gene>
<feature type="binding site" evidence="7">
    <location>
        <position position="120"/>
    </location>
    <ligand>
        <name>ATP</name>
        <dbReference type="ChEBI" id="CHEBI:30616"/>
    </ligand>
</feature>
<keyword evidence="9" id="KW-1185">Reference proteome</keyword>
<dbReference type="GO" id="GO:0004017">
    <property type="term" value="F:AMP kinase activity"/>
    <property type="evidence" value="ECO:0007669"/>
    <property type="project" value="UniProtKB-UniRule"/>
</dbReference>
<dbReference type="OrthoDB" id="8730at2157"/>
<feature type="binding site" evidence="7">
    <location>
        <position position="15"/>
    </location>
    <ligand>
        <name>ATP</name>
        <dbReference type="ChEBI" id="CHEBI:30616"/>
    </ligand>
</feature>
<dbReference type="GO" id="GO:0042274">
    <property type="term" value="P:ribosomal small subunit biogenesis"/>
    <property type="evidence" value="ECO:0007669"/>
    <property type="project" value="UniProtKB-UniRule"/>
</dbReference>
<proteinExistence type="inferred from homology"/>
<evidence type="ECO:0000256" key="1">
    <source>
        <dbReference type="ARBA" id="ARBA00022517"/>
    </source>
</evidence>
<dbReference type="Proteomes" id="UP000077066">
    <property type="component" value="Unassembled WGS sequence"/>
</dbReference>
<dbReference type="EMBL" id="LWMT01000076">
    <property type="protein sequence ID" value="KZX16226.1"/>
    <property type="molecule type" value="Genomic_DNA"/>
</dbReference>
<dbReference type="SUPFAM" id="SSF52540">
    <property type="entry name" value="P-loop containing nucleoside triphosphate hydrolases"/>
    <property type="match status" value="1"/>
</dbReference>
<feature type="binding site" evidence="7">
    <location>
        <position position="18"/>
    </location>
    <ligand>
        <name>ATP</name>
        <dbReference type="ChEBI" id="CHEBI:30616"/>
    </ligand>
</feature>
<comment type="caution">
    <text evidence="7">Lacks conserved residue(s) required for the propagation of feature annotation.</text>
</comment>
<comment type="caution">
    <text evidence="8">The sequence shown here is derived from an EMBL/GenBank/DDBJ whole genome shotgun (WGS) entry which is preliminary data.</text>
</comment>
<keyword evidence="3 7" id="KW-0808">Transferase</keyword>
<dbReference type="Gene3D" id="3.40.50.300">
    <property type="entry name" value="P-loop containing nucleotide triphosphate hydrolases"/>
    <property type="match status" value="1"/>
</dbReference>
<keyword evidence="4 7" id="KW-0547">Nucleotide-binding</keyword>
<comment type="catalytic activity">
    <reaction evidence="7">
        <text>ATP + H2O = ADP + phosphate + H(+)</text>
        <dbReference type="Rhea" id="RHEA:13065"/>
        <dbReference type="ChEBI" id="CHEBI:15377"/>
        <dbReference type="ChEBI" id="CHEBI:15378"/>
        <dbReference type="ChEBI" id="CHEBI:30616"/>
        <dbReference type="ChEBI" id="CHEBI:43474"/>
        <dbReference type="ChEBI" id="CHEBI:456216"/>
    </reaction>
</comment>
<comment type="similarity">
    <text evidence="7">Belongs to the adenylate kinase family. AK6 subfamily.</text>
</comment>
<protein>
    <recommendedName>
        <fullName evidence="7">Putative adenylate kinase</fullName>
        <shortName evidence="7">AK</shortName>
        <ecNumber evidence="7">2.7.4.3</ecNumber>
    </recommendedName>
    <alternativeName>
        <fullName evidence="7">ATP-AMP transphosphorylase</fullName>
    </alternativeName>
</protein>
<accession>A0A166E337</accession>
<evidence type="ECO:0000256" key="7">
    <source>
        <dbReference type="HAMAP-Rule" id="MF_00039"/>
    </source>
</evidence>
<keyword evidence="1 7" id="KW-0690">Ribosome biogenesis</keyword>
<keyword evidence="2 7" id="KW-0698">rRNA processing</keyword>
<dbReference type="PANTHER" id="PTHR12595:SF0">
    <property type="entry name" value="ADENYLATE KINASE ISOENZYME 6"/>
    <property type="match status" value="1"/>
</dbReference>
<dbReference type="InterPro" id="IPR027417">
    <property type="entry name" value="P-loop_NTPase"/>
</dbReference>
<dbReference type="AlphaFoldDB" id="A0A166E337"/>
<name>A0A166E337_9EURY</name>
<evidence type="ECO:0000313" key="9">
    <source>
        <dbReference type="Proteomes" id="UP000077066"/>
    </source>
</evidence>
<dbReference type="PANTHER" id="PTHR12595">
    <property type="entry name" value="POS9-ACTIVATING FACTOR FAP7-RELATED"/>
    <property type="match status" value="1"/>
</dbReference>
<keyword evidence="5 7" id="KW-0418">Kinase</keyword>
<dbReference type="HAMAP" id="MF_00039">
    <property type="entry name" value="Adenylate_kinase_AK6"/>
    <property type="match status" value="1"/>
</dbReference>
<dbReference type="RefSeq" id="WP_066971292.1">
    <property type="nucleotide sequence ID" value="NZ_LWMT01000076.1"/>
</dbReference>
<organism evidence="8 9">
    <name type="scientific">Methanobrevibacter filiformis</name>
    <dbReference type="NCBI Taxonomy" id="55758"/>
    <lineage>
        <taxon>Archaea</taxon>
        <taxon>Methanobacteriati</taxon>
        <taxon>Methanobacteriota</taxon>
        <taxon>Methanomada group</taxon>
        <taxon>Methanobacteria</taxon>
        <taxon>Methanobacteriales</taxon>
        <taxon>Methanobacteriaceae</taxon>
        <taxon>Methanobrevibacter</taxon>
    </lineage>
</organism>
<evidence type="ECO:0000256" key="6">
    <source>
        <dbReference type="ARBA" id="ARBA00022840"/>
    </source>
</evidence>
<feature type="binding site" evidence="7">
    <location>
        <position position="19"/>
    </location>
    <ligand>
        <name>ATP</name>
        <dbReference type="ChEBI" id="CHEBI:30616"/>
    </ligand>
</feature>
<dbReference type="GO" id="GO:0006364">
    <property type="term" value="P:rRNA processing"/>
    <property type="evidence" value="ECO:0007669"/>
    <property type="project" value="UniProtKB-KW"/>
</dbReference>
<keyword evidence="6 7" id="KW-0067">ATP-binding</keyword>
<evidence type="ECO:0000313" key="8">
    <source>
        <dbReference type="EMBL" id="KZX16226.1"/>
    </source>
</evidence>
<dbReference type="Pfam" id="PF13238">
    <property type="entry name" value="AAA_18"/>
    <property type="match status" value="1"/>
</dbReference>
<evidence type="ECO:0000256" key="5">
    <source>
        <dbReference type="ARBA" id="ARBA00022777"/>
    </source>
</evidence>
<dbReference type="PATRIC" id="fig|55758.3.peg.621"/>
<dbReference type="GO" id="GO:0005524">
    <property type="term" value="F:ATP binding"/>
    <property type="evidence" value="ECO:0007669"/>
    <property type="project" value="UniProtKB-UniRule"/>
</dbReference>
<dbReference type="GO" id="GO:0016887">
    <property type="term" value="F:ATP hydrolysis activity"/>
    <property type="evidence" value="ECO:0007669"/>
    <property type="project" value="InterPro"/>
</dbReference>
<comment type="function">
    <text evidence="7">Broad-specificity nucleoside monophosphate (NMP) kinase that catalyzes the reversible transfer of the terminal phosphate group between nucleoside triphosphates and monophosphates. Has also ATPase activity. Involved in the late maturation steps of the 30S ribosomal particles, specifically 16S rRNA maturation. While NMP activity is not required for ribosome maturation, ATPase activity is. Associates transiently with small ribosomal subunit protein uS11. ATP hydrolysis breaks the interaction with uS11. May temporarily remove uS11 from the ribosome to enable a conformational change of the ribosomal RNA that is needed for the final maturation step of the small ribosomal subunit.</text>
</comment>
<comment type="catalytic activity">
    <reaction evidence="7">
        <text>AMP + ATP = 2 ADP</text>
        <dbReference type="Rhea" id="RHEA:12973"/>
        <dbReference type="ChEBI" id="CHEBI:30616"/>
        <dbReference type="ChEBI" id="CHEBI:456215"/>
        <dbReference type="ChEBI" id="CHEBI:456216"/>
        <dbReference type="EC" id="2.7.4.3"/>
    </reaction>
</comment>
<evidence type="ECO:0000256" key="4">
    <source>
        <dbReference type="ARBA" id="ARBA00022741"/>
    </source>
</evidence>
<evidence type="ECO:0000256" key="3">
    <source>
        <dbReference type="ARBA" id="ARBA00022679"/>
    </source>
</evidence>